<name>A0A6J8A4C1_MYTCO</name>
<protein>
    <submittedName>
        <fullName evidence="1">Uncharacterized protein</fullName>
    </submittedName>
</protein>
<proteinExistence type="predicted"/>
<evidence type="ECO:0000313" key="1">
    <source>
        <dbReference type="EMBL" id="CAC5361049.1"/>
    </source>
</evidence>
<sequence length="168" mass="19383">MEKFFEIYNIKELHAWYKWWHDRRSHIFRAFKMENSPSSNLAEVGHAKIASNSGINISLLEAARVDVASAIRQATDIRLFHSGISKGGKEPNTYQKEFKNKYKTEPHARCNSKTLFIAETGAPRTNADSAAYFKDESPHDKHRFRSTFQAIINYCLSVWIGVYNGHWS</sequence>
<evidence type="ECO:0000313" key="2">
    <source>
        <dbReference type="Proteomes" id="UP000507470"/>
    </source>
</evidence>
<dbReference type="EMBL" id="CACVKT020000582">
    <property type="protein sequence ID" value="CAC5361049.1"/>
    <property type="molecule type" value="Genomic_DNA"/>
</dbReference>
<keyword evidence="2" id="KW-1185">Reference proteome</keyword>
<organism evidence="1 2">
    <name type="scientific">Mytilus coruscus</name>
    <name type="common">Sea mussel</name>
    <dbReference type="NCBI Taxonomy" id="42192"/>
    <lineage>
        <taxon>Eukaryota</taxon>
        <taxon>Metazoa</taxon>
        <taxon>Spiralia</taxon>
        <taxon>Lophotrochozoa</taxon>
        <taxon>Mollusca</taxon>
        <taxon>Bivalvia</taxon>
        <taxon>Autobranchia</taxon>
        <taxon>Pteriomorphia</taxon>
        <taxon>Mytilida</taxon>
        <taxon>Mytiloidea</taxon>
        <taxon>Mytilidae</taxon>
        <taxon>Mytilinae</taxon>
        <taxon>Mytilus</taxon>
    </lineage>
</organism>
<dbReference type="Proteomes" id="UP000507470">
    <property type="component" value="Unassembled WGS sequence"/>
</dbReference>
<gene>
    <name evidence="1" type="ORF">MCOR_3312</name>
</gene>
<reference evidence="1 2" key="1">
    <citation type="submission" date="2020-06" db="EMBL/GenBank/DDBJ databases">
        <authorList>
            <person name="Li R."/>
            <person name="Bekaert M."/>
        </authorList>
    </citation>
    <scope>NUCLEOTIDE SEQUENCE [LARGE SCALE GENOMIC DNA]</scope>
    <source>
        <strain evidence="2">wild</strain>
    </source>
</reference>
<accession>A0A6J8A4C1</accession>
<dbReference type="AlphaFoldDB" id="A0A6J8A4C1"/>
<dbReference type="OrthoDB" id="10048910at2759"/>